<dbReference type="SMART" id="SM00060">
    <property type="entry name" value="FN3"/>
    <property type="match status" value="1"/>
</dbReference>
<evidence type="ECO:0000259" key="2">
    <source>
        <dbReference type="PROSITE" id="PS50853"/>
    </source>
</evidence>
<dbReference type="Gene3D" id="2.60.40.10">
    <property type="entry name" value="Immunoglobulins"/>
    <property type="match status" value="1"/>
</dbReference>
<organism evidence="4">
    <name type="scientific">candidate division WOR-3 bacterium</name>
    <dbReference type="NCBI Taxonomy" id="2052148"/>
    <lineage>
        <taxon>Bacteria</taxon>
        <taxon>Bacteria division WOR-3</taxon>
    </lineage>
</organism>
<dbReference type="InterPro" id="IPR036415">
    <property type="entry name" value="Lamin_tail_dom_sf"/>
</dbReference>
<accession>A0A7C4X958</accession>
<dbReference type="Gene3D" id="2.60.40.1260">
    <property type="entry name" value="Lamin Tail domain"/>
    <property type="match status" value="1"/>
</dbReference>
<reference evidence="4" key="1">
    <citation type="journal article" date="2020" name="mSystems">
        <title>Genome- and Community-Level Interaction Insights into Carbon Utilization and Element Cycling Functions of Hydrothermarchaeota in Hydrothermal Sediment.</title>
        <authorList>
            <person name="Zhou Z."/>
            <person name="Liu Y."/>
            <person name="Xu W."/>
            <person name="Pan J."/>
            <person name="Luo Z.H."/>
            <person name="Li M."/>
        </authorList>
    </citation>
    <scope>NUCLEOTIDE SEQUENCE [LARGE SCALE GENOMIC DNA]</scope>
    <source>
        <strain evidence="4">SpSt-774</strain>
    </source>
</reference>
<keyword evidence="1" id="KW-0732">Signal</keyword>
<dbReference type="PROSITE" id="PS50853">
    <property type="entry name" value="FN3"/>
    <property type="match status" value="1"/>
</dbReference>
<dbReference type="InterPro" id="IPR032812">
    <property type="entry name" value="SbsA_Ig"/>
</dbReference>
<feature type="domain" description="LTD" evidence="3">
    <location>
        <begin position="401"/>
        <end position="552"/>
    </location>
</feature>
<sequence length="1090" mass="120166">MFLFLTLLFNQTPLLVESFTNPDFPPPGWDTTFTDTTIDWFRHQYTTANPDSFHARVRVYDASNWSRIGTSTLTTPPLNLYSFSGPETLSFWYRFSQSSNNLGPDDTLFIEISNNGTGWSSLFKINQSNQTSTWTVPRISLLNFDSYQNALVRFRYEDRPNSQMGSTNCNFWLDSVKVISYFIDTIPPQILNTAPASGDTGVGIASNILIYFSEPIDTLSIIPQAFNITGDSSGIHTFSIFYDSINKSVQLNPDFNFTFGETVYVTVYDTIRDIFGNRLDGDNNGIPGGNYSLYFLTASSPDTVPPAAVSNLTISEITAESVKLRWTAPGDDGNSGRASYYDIRYATFLITEDNFSIANECAGESPPSISGLTDSFVVTGLQPATLYYFALKTADEDSNWSPVSNVPSCTTLTPLETLLVLNEFLPDPKTFDHNHNGNYNDLDEEFIEVFNKGSNYINLSGYKINDLVGGHSLTIPQNFNISPFGYLLLYASGEAYIIHGDGDTLQTGNWFGNWPDLDQAGDTVRLYDNLNRMIDGKGYQSIDVICDFSIARLPNGSPTWINNAFPTPGAFNGIEYVWPITVAFKDLDSNYVPDLLDSTVTISGVVTVPNGLFSSREAYIQDNTGGVCLYTNNFPIPLNYGDSIIATGTVDQYRGKNELTNFTYQILKQNCPIPAPLEIDGNIANTENYEGSLVKIKVSSLNGFLLEVGDYSAWDLNNTPFKIYINAGTNIPGHLAPIDTFTLTGIKSQYTTSSIPDNGYEILPRDTFDFSHLLILPEVKTIATCQTPGSDGVTSVYLDSLVCVEGVLTGPNSVFTSGNNSFYIQDSTGGINVYNVNGDSEFSVHIDSLGSRFKILGRISEYNGLTEISNGYGWFLGRDSQPEPKVLASNRYLTEGMEGILITFTGVIATLPYQTGDGYNFDVLNGECGIAVRFTANSGINPQTIKKDGLKKFIGIVGQYDPEPPYTTGYQLLLRSPSDILTPSLDSASAKPKLEIVGPKTFLPERGEQARIKINSPPEDHLTLDVYDMNGRKVKRLYDGAGGPQDIFWNGRDENSRPCKIGIYLLNLKAVNGKGKSEFLRSLIVVGTQF</sequence>
<dbReference type="InterPro" id="IPR013783">
    <property type="entry name" value="Ig-like_fold"/>
</dbReference>
<dbReference type="PROSITE" id="PS51841">
    <property type="entry name" value="LTD"/>
    <property type="match status" value="1"/>
</dbReference>
<dbReference type="Pfam" id="PF00932">
    <property type="entry name" value="LTD"/>
    <property type="match status" value="1"/>
</dbReference>
<dbReference type="Pfam" id="PF00041">
    <property type="entry name" value="fn3"/>
    <property type="match status" value="1"/>
</dbReference>
<dbReference type="SUPFAM" id="SSF74853">
    <property type="entry name" value="Lamin A/C globular tail domain"/>
    <property type="match status" value="1"/>
</dbReference>
<dbReference type="InterPro" id="IPR001322">
    <property type="entry name" value="Lamin_tail_dom"/>
</dbReference>
<feature type="domain" description="Fibronectin type-III" evidence="2">
    <location>
        <begin position="308"/>
        <end position="414"/>
    </location>
</feature>
<evidence type="ECO:0000259" key="3">
    <source>
        <dbReference type="PROSITE" id="PS51841"/>
    </source>
</evidence>
<dbReference type="InterPro" id="IPR014755">
    <property type="entry name" value="Cu-Rt/internalin_Ig-like"/>
</dbReference>
<comment type="caution">
    <text evidence="4">The sequence shown here is derived from an EMBL/GenBank/DDBJ whole genome shotgun (WGS) entry which is preliminary data.</text>
</comment>
<gene>
    <name evidence="4" type="ORF">ENV60_02320</name>
</gene>
<proteinExistence type="predicted"/>
<dbReference type="Gene3D" id="2.60.40.4070">
    <property type="match status" value="1"/>
</dbReference>
<dbReference type="AlphaFoldDB" id="A0A7C4X958"/>
<dbReference type="Gene3D" id="2.60.120.260">
    <property type="entry name" value="Galactose-binding domain-like"/>
    <property type="match status" value="1"/>
</dbReference>
<protein>
    <recommendedName>
        <fullName evidence="5">T9SS type A sorting domain-containing protein</fullName>
    </recommendedName>
</protein>
<dbReference type="Gene3D" id="2.60.40.1220">
    <property type="match status" value="1"/>
</dbReference>
<evidence type="ECO:0000256" key="1">
    <source>
        <dbReference type="ARBA" id="ARBA00022729"/>
    </source>
</evidence>
<dbReference type="EMBL" id="DTGZ01000042">
    <property type="protein sequence ID" value="HGV97113.1"/>
    <property type="molecule type" value="Genomic_DNA"/>
</dbReference>
<name>A0A7C4X958_UNCW3</name>
<dbReference type="CDD" id="cd00063">
    <property type="entry name" value="FN3"/>
    <property type="match status" value="1"/>
</dbReference>
<dbReference type="InterPro" id="IPR003961">
    <property type="entry name" value="FN3_dom"/>
</dbReference>
<dbReference type="Pfam" id="PF13205">
    <property type="entry name" value="Big_5"/>
    <property type="match status" value="1"/>
</dbReference>
<evidence type="ECO:0000313" key="4">
    <source>
        <dbReference type="EMBL" id="HGV97113.1"/>
    </source>
</evidence>
<dbReference type="CDD" id="cd04486">
    <property type="entry name" value="YhcR_OBF_like"/>
    <property type="match status" value="1"/>
</dbReference>
<dbReference type="SUPFAM" id="SSF49265">
    <property type="entry name" value="Fibronectin type III"/>
    <property type="match status" value="1"/>
</dbReference>
<dbReference type="InterPro" id="IPR036116">
    <property type="entry name" value="FN3_sf"/>
</dbReference>
<evidence type="ECO:0008006" key="5">
    <source>
        <dbReference type="Google" id="ProtNLM"/>
    </source>
</evidence>